<reference evidence="12 13" key="1">
    <citation type="journal article" date="2013" name="Genome Announc.">
        <title>Draft genome sequences for three mercury-methylating, sulfate-reducing bacteria.</title>
        <authorList>
            <person name="Brown S.D."/>
            <person name="Hurt R.A.Jr."/>
            <person name="Gilmour C.C."/>
            <person name="Elias D.A."/>
        </authorList>
    </citation>
    <scope>NUCLEOTIDE SEQUENCE [LARGE SCALE GENOMIC DNA]</scope>
    <source>
        <strain evidence="12 13">DSM 2059</strain>
    </source>
</reference>
<evidence type="ECO:0000256" key="7">
    <source>
        <dbReference type="ARBA" id="ARBA00022777"/>
    </source>
</evidence>
<comment type="caution">
    <text evidence="12">The sequence shown here is derived from an EMBL/GenBank/DDBJ whole genome shotgun (WGS) entry which is preliminary data.</text>
</comment>
<evidence type="ECO:0000256" key="10">
    <source>
        <dbReference type="ARBA" id="ARBA00023016"/>
    </source>
</evidence>
<evidence type="ECO:0000256" key="5">
    <source>
        <dbReference type="ARBA" id="ARBA00022723"/>
    </source>
</evidence>
<evidence type="ECO:0000313" key="12">
    <source>
        <dbReference type="EMBL" id="EPR35808.1"/>
    </source>
</evidence>
<dbReference type="NCBIfam" id="NF008738">
    <property type="entry name" value="PRK11768.1"/>
    <property type="match status" value="1"/>
</dbReference>
<evidence type="ECO:0000256" key="3">
    <source>
        <dbReference type="ARBA" id="ARBA00022553"/>
    </source>
</evidence>
<keyword evidence="7" id="KW-0418">Kinase</keyword>
<sequence length="321" mass="36847">MDSFSDLTPHRFLPALEAAIGTELTALARPFRSYINRVYEVQAEDGTPYIAKFYRPGRWSPGALQDEHDFLADCAEIDIPVVCPISLQNGRTLAHLGRISFAVFPKKAGRRFDIEDEESWRRVGVLLGRLHNAGQKRPAPERQVLLPGTTTAAYARYLAAEAVTPTYRDTYRDICDRIIDALAPRFEDLEMIRIHGDFHAGNILNRPDDGLMVIDFDDMMNGVPVQDFWLLLPDRYPASDRFLQLLLSGYRRFRDADHRWAFLIEGLRAMRMIYFTAWCAMQRADARFQAEYPDWGGDRFWAQEIGDLRAQYAFMMAALSP</sequence>
<keyword evidence="4 12" id="KW-0808">Transferase</keyword>
<gene>
    <name evidence="12" type="ORF">dsmv_0513</name>
</gene>
<dbReference type="eggNOG" id="COG2334">
    <property type="taxonomic scope" value="Bacteria"/>
</dbReference>
<dbReference type="GO" id="GO:0046872">
    <property type="term" value="F:metal ion binding"/>
    <property type="evidence" value="ECO:0007669"/>
    <property type="project" value="UniProtKB-KW"/>
</dbReference>
<evidence type="ECO:0000256" key="8">
    <source>
        <dbReference type="ARBA" id="ARBA00022840"/>
    </source>
</evidence>
<keyword evidence="3" id="KW-0597">Phosphoprotein</keyword>
<evidence type="ECO:0000313" key="13">
    <source>
        <dbReference type="Proteomes" id="UP000014977"/>
    </source>
</evidence>
<keyword evidence="2" id="KW-0723">Serine/threonine-protein kinase</keyword>
<dbReference type="SUPFAM" id="SSF56112">
    <property type="entry name" value="Protein kinase-like (PK-like)"/>
    <property type="match status" value="1"/>
</dbReference>
<accession>S7UTZ8</accession>
<dbReference type="GO" id="GO:0004674">
    <property type="term" value="F:protein serine/threonine kinase activity"/>
    <property type="evidence" value="ECO:0007669"/>
    <property type="project" value="UniProtKB-KW"/>
</dbReference>
<evidence type="ECO:0000259" key="11">
    <source>
        <dbReference type="Pfam" id="PF01636"/>
    </source>
</evidence>
<dbReference type="Gene3D" id="1.20.1270.170">
    <property type="match status" value="1"/>
</dbReference>
<keyword evidence="1" id="KW-0963">Cytoplasm</keyword>
<evidence type="ECO:0000256" key="2">
    <source>
        <dbReference type="ARBA" id="ARBA00022527"/>
    </source>
</evidence>
<keyword evidence="5" id="KW-0479">Metal-binding</keyword>
<keyword evidence="6" id="KW-0547">Nucleotide-binding</keyword>
<dbReference type="AlphaFoldDB" id="S7UTZ8"/>
<evidence type="ECO:0000256" key="4">
    <source>
        <dbReference type="ARBA" id="ARBA00022679"/>
    </source>
</evidence>
<dbReference type="EMBL" id="ATHJ01000105">
    <property type="protein sequence ID" value="EPR35808.1"/>
    <property type="molecule type" value="Genomic_DNA"/>
</dbReference>
<dbReference type="Pfam" id="PF01636">
    <property type="entry name" value="APH"/>
    <property type="match status" value="1"/>
</dbReference>
<name>S7UTZ8_DESML</name>
<dbReference type="PANTHER" id="PTHR39573">
    <property type="entry name" value="STRESS RESPONSE KINASE A"/>
    <property type="match status" value="1"/>
</dbReference>
<proteinExistence type="predicted"/>
<dbReference type="InterPro" id="IPR032882">
    <property type="entry name" value="SrkA/RdoA"/>
</dbReference>
<keyword evidence="9" id="KW-0460">Magnesium</keyword>
<dbReference type="STRING" id="897.B2D07_15220"/>
<organism evidence="12 13">
    <name type="scientific">Desulfococcus multivorans DSM 2059</name>
    <dbReference type="NCBI Taxonomy" id="1121405"/>
    <lineage>
        <taxon>Bacteria</taxon>
        <taxon>Pseudomonadati</taxon>
        <taxon>Thermodesulfobacteriota</taxon>
        <taxon>Desulfobacteria</taxon>
        <taxon>Desulfobacterales</taxon>
        <taxon>Desulfococcaceae</taxon>
        <taxon>Desulfococcus</taxon>
    </lineage>
</organism>
<keyword evidence="8" id="KW-0067">ATP-binding</keyword>
<dbReference type="InterPro" id="IPR002575">
    <property type="entry name" value="Aminoglycoside_PTrfase"/>
</dbReference>
<dbReference type="OrthoDB" id="5392197at2"/>
<feature type="domain" description="Aminoglycoside phosphotransferase" evidence="11">
    <location>
        <begin position="29"/>
        <end position="259"/>
    </location>
</feature>
<evidence type="ECO:0000256" key="9">
    <source>
        <dbReference type="ARBA" id="ARBA00022842"/>
    </source>
</evidence>
<dbReference type="PANTHER" id="PTHR39573:SF1">
    <property type="entry name" value="STRESS RESPONSE KINASE A"/>
    <property type="match status" value="1"/>
</dbReference>
<dbReference type="GO" id="GO:0005737">
    <property type="term" value="C:cytoplasm"/>
    <property type="evidence" value="ECO:0007669"/>
    <property type="project" value="TreeGrafter"/>
</dbReference>
<dbReference type="InterPro" id="IPR011009">
    <property type="entry name" value="Kinase-like_dom_sf"/>
</dbReference>
<dbReference type="Gene3D" id="3.30.200.70">
    <property type="match status" value="1"/>
</dbReference>
<dbReference type="Gene3D" id="1.10.510.10">
    <property type="entry name" value="Transferase(Phosphotransferase) domain 1"/>
    <property type="match status" value="1"/>
</dbReference>
<dbReference type="RefSeq" id="WP_020877624.1">
    <property type="nucleotide sequence ID" value="NZ_ATHJ01000105.1"/>
</dbReference>
<dbReference type="PATRIC" id="fig|1121405.3.peg.3211"/>
<evidence type="ECO:0000256" key="6">
    <source>
        <dbReference type="ARBA" id="ARBA00022741"/>
    </source>
</evidence>
<dbReference type="Proteomes" id="UP000014977">
    <property type="component" value="Unassembled WGS sequence"/>
</dbReference>
<evidence type="ECO:0000256" key="1">
    <source>
        <dbReference type="ARBA" id="ARBA00022490"/>
    </source>
</evidence>
<protein>
    <submittedName>
        <fullName evidence="12">Aminoglycoside phosphotransferase</fullName>
    </submittedName>
</protein>
<keyword evidence="13" id="KW-1185">Reference proteome</keyword>
<dbReference type="GO" id="GO:0005524">
    <property type="term" value="F:ATP binding"/>
    <property type="evidence" value="ECO:0007669"/>
    <property type="project" value="UniProtKB-KW"/>
</dbReference>
<keyword evidence="10" id="KW-0346">Stress response</keyword>